<comment type="caution">
    <text evidence="1">The sequence shown here is derived from an EMBL/GenBank/DDBJ whole genome shotgun (WGS) entry which is preliminary data.</text>
</comment>
<evidence type="ECO:0008006" key="3">
    <source>
        <dbReference type="Google" id="ProtNLM"/>
    </source>
</evidence>
<evidence type="ECO:0000313" key="2">
    <source>
        <dbReference type="Proteomes" id="UP000650081"/>
    </source>
</evidence>
<sequence length="76" mass="8304">MEPPSDPAARQPGVILFYLAEKGQGYLRLVGTAEEFFFTARQLQCPSVHKGDLVTFIPREGRNGYFADAIMAAGLA</sequence>
<dbReference type="EMBL" id="JACSIT010000037">
    <property type="protein sequence ID" value="MBC6992756.1"/>
    <property type="molecule type" value="Genomic_DNA"/>
</dbReference>
<evidence type="ECO:0000313" key="1">
    <source>
        <dbReference type="EMBL" id="MBC6992756.1"/>
    </source>
</evidence>
<reference evidence="1" key="1">
    <citation type="submission" date="2020-08" db="EMBL/GenBank/DDBJ databases">
        <title>Lewinella bacteria from marine environments.</title>
        <authorList>
            <person name="Zhong Y."/>
        </authorList>
    </citation>
    <scope>NUCLEOTIDE SEQUENCE</scope>
    <source>
        <strain evidence="1">KCTC 42187</strain>
    </source>
</reference>
<keyword evidence="2" id="KW-1185">Reference proteome</keyword>
<proteinExistence type="predicted"/>
<dbReference type="Gene3D" id="2.40.50.140">
    <property type="entry name" value="Nucleic acid-binding proteins"/>
    <property type="match status" value="1"/>
</dbReference>
<accession>A0A923T6M7</accession>
<name>A0A923T6M7_9BACT</name>
<dbReference type="InterPro" id="IPR012340">
    <property type="entry name" value="NA-bd_OB-fold"/>
</dbReference>
<dbReference type="SUPFAM" id="SSF50249">
    <property type="entry name" value="Nucleic acid-binding proteins"/>
    <property type="match status" value="1"/>
</dbReference>
<dbReference type="AlphaFoldDB" id="A0A923T6M7"/>
<gene>
    <name evidence="1" type="ORF">H9S92_01155</name>
</gene>
<dbReference type="RefSeq" id="WP_187464893.1">
    <property type="nucleotide sequence ID" value="NZ_JACSIT010000037.1"/>
</dbReference>
<protein>
    <recommendedName>
        <fullName evidence="3">Cold shock domain-containing protein</fullName>
    </recommendedName>
</protein>
<dbReference type="Proteomes" id="UP000650081">
    <property type="component" value="Unassembled WGS sequence"/>
</dbReference>
<organism evidence="1 2">
    <name type="scientific">Neolewinella lacunae</name>
    <dbReference type="NCBI Taxonomy" id="1517758"/>
    <lineage>
        <taxon>Bacteria</taxon>
        <taxon>Pseudomonadati</taxon>
        <taxon>Bacteroidota</taxon>
        <taxon>Saprospiria</taxon>
        <taxon>Saprospirales</taxon>
        <taxon>Lewinellaceae</taxon>
        <taxon>Neolewinella</taxon>
    </lineage>
</organism>